<evidence type="ECO:0000256" key="1">
    <source>
        <dbReference type="SAM" id="MobiDB-lite"/>
    </source>
</evidence>
<organism evidence="2 3">
    <name type="scientific">Scophthalmus maximus</name>
    <name type="common">Turbot</name>
    <name type="synonym">Psetta maxima</name>
    <dbReference type="NCBI Taxonomy" id="52904"/>
    <lineage>
        <taxon>Eukaryota</taxon>
        <taxon>Metazoa</taxon>
        <taxon>Chordata</taxon>
        <taxon>Craniata</taxon>
        <taxon>Vertebrata</taxon>
        <taxon>Euteleostomi</taxon>
        <taxon>Actinopterygii</taxon>
        <taxon>Neopterygii</taxon>
        <taxon>Teleostei</taxon>
        <taxon>Neoteleostei</taxon>
        <taxon>Acanthomorphata</taxon>
        <taxon>Carangaria</taxon>
        <taxon>Pleuronectiformes</taxon>
        <taxon>Pleuronectoidei</taxon>
        <taxon>Scophthalmidae</taxon>
        <taxon>Scophthalmus</taxon>
    </lineage>
</organism>
<evidence type="ECO:0000313" key="2">
    <source>
        <dbReference type="EMBL" id="KAF0047480.1"/>
    </source>
</evidence>
<proteinExistence type="predicted"/>
<dbReference type="AlphaFoldDB" id="A0A6A4TUZ8"/>
<protein>
    <submittedName>
        <fullName evidence="2">Uncharacterized protein</fullName>
    </submittedName>
</protein>
<gene>
    <name evidence="2" type="ORF">F2P81_001113</name>
</gene>
<sequence>MAAKKQTLQEQERVGASYRETAEADNRQREIEMLQTFAKASPDPRLIGNKITGDSKFSNNYLQTSSGQAYSCICTNNGPQLVSAEIRKFSMQVSHFPVPDCLSAEFEPPDLNTNLRPKAAAPSPEDVAGPQLLSVLSSGDISHCPPPKTQSTRNSERLLNSCKCVIAASSVQLT</sequence>
<evidence type="ECO:0000313" key="3">
    <source>
        <dbReference type="Proteomes" id="UP000438429"/>
    </source>
</evidence>
<dbReference type="EMBL" id="VEVO01000001">
    <property type="protein sequence ID" value="KAF0047480.1"/>
    <property type="molecule type" value="Genomic_DNA"/>
</dbReference>
<accession>A0A6A4TUZ8</accession>
<comment type="caution">
    <text evidence="2">The sequence shown here is derived from an EMBL/GenBank/DDBJ whole genome shotgun (WGS) entry which is preliminary data.</text>
</comment>
<reference evidence="2 3" key="1">
    <citation type="submission" date="2019-06" db="EMBL/GenBank/DDBJ databases">
        <title>Draft genomes of female and male turbot (Scophthalmus maximus).</title>
        <authorList>
            <person name="Xu H."/>
            <person name="Xu X.-W."/>
            <person name="Shao C."/>
            <person name="Chen S."/>
        </authorList>
    </citation>
    <scope>NUCLEOTIDE SEQUENCE [LARGE SCALE GENOMIC DNA]</scope>
    <source>
        <strain evidence="2">Ysfricsl-2016a</strain>
        <tissue evidence="2">Blood</tissue>
    </source>
</reference>
<dbReference type="Proteomes" id="UP000438429">
    <property type="component" value="Unassembled WGS sequence"/>
</dbReference>
<feature type="region of interest" description="Disordered" evidence="1">
    <location>
        <begin position="1"/>
        <end position="25"/>
    </location>
</feature>
<name>A0A6A4TUZ8_SCOMX</name>